<dbReference type="EMBL" id="JACJHZ010000002">
    <property type="protein sequence ID" value="MBA9018590.1"/>
    <property type="molecule type" value="Genomic_DNA"/>
</dbReference>
<gene>
    <name evidence="1" type="ORF">HNQ97_000576</name>
</gene>
<keyword evidence="2" id="KW-1185">Reference proteome</keyword>
<proteinExistence type="predicted"/>
<accession>A0ABR6C0U6</accession>
<comment type="caution">
    <text evidence="1">The sequence shown here is derived from an EMBL/GenBank/DDBJ whole genome shotgun (WGS) entry which is preliminary data.</text>
</comment>
<sequence length="31" mass="3379">MIRRLINDLKPFERVGVALLLAALVIGQMGA</sequence>
<evidence type="ECO:0000313" key="1">
    <source>
        <dbReference type="EMBL" id="MBA9018590.1"/>
    </source>
</evidence>
<dbReference type="Proteomes" id="UP000587524">
    <property type="component" value="Unassembled WGS sequence"/>
</dbReference>
<reference evidence="1 2" key="1">
    <citation type="submission" date="2020-08" db="EMBL/GenBank/DDBJ databases">
        <title>Genomic Encyclopedia of Type Strains, Phase IV (KMG-IV): sequencing the most valuable type-strain genomes for metagenomic binning, comparative biology and taxonomic classification.</title>
        <authorList>
            <person name="Goeker M."/>
        </authorList>
    </citation>
    <scope>NUCLEOTIDE SEQUENCE [LARGE SCALE GENOMIC DNA]</scope>
    <source>
        <strain evidence="1 2">DSM 17455</strain>
    </source>
</reference>
<evidence type="ECO:0000313" key="2">
    <source>
        <dbReference type="Proteomes" id="UP000587524"/>
    </source>
</evidence>
<name>A0ABR6C0U6_9HYPH</name>
<protein>
    <submittedName>
        <fullName evidence="1">Uncharacterized protein</fullName>
    </submittedName>
</protein>
<organism evidence="1 2">
    <name type="scientific">Aminobacter ciceronei</name>
    <dbReference type="NCBI Taxonomy" id="150723"/>
    <lineage>
        <taxon>Bacteria</taxon>
        <taxon>Pseudomonadati</taxon>
        <taxon>Pseudomonadota</taxon>
        <taxon>Alphaproteobacteria</taxon>
        <taxon>Hyphomicrobiales</taxon>
        <taxon>Phyllobacteriaceae</taxon>
        <taxon>Aminobacter</taxon>
    </lineage>
</organism>